<reference evidence="1 2" key="1">
    <citation type="submission" date="2019-06" db="EMBL/GenBank/DDBJ databases">
        <title>Genome sequencing of plant associated microbes to promote plant fitness in Sorghum bicolor and Oryza sativa.</title>
        <authorList>
            <person name="Coleman-Derr D."/>
        </authorList>
    </citation>
    <scope>NUCLEOTIDE SEQUENCE [LARGE SCALE GENOMIC DNA]</scope>
    <source>
        <strain evidence="1 2">KV-663</strain>
    </source>
</reference>
<name>A0A543H875_9MICO</name>
<proteinExistence type="predicted"/>
<dbReference type="Proteomes" id="UP000316747">
    <property type="component" value="Unassembled WGS sequence"/>
</dbReference>
<evidence type="ECO:0000313" key="1">
    <source>
        <dbReference type="EMBL" id="TQM54545.1"/>
    </source>
</evidence>
<dbReference type="RefSeq" id="WP_141847518.1">
    <property type="nucleotide sequence ID" value="NZ_VFPM01000006.1"/>
</dbReference>
<sequence>MHAQLVIFDGPQSPELLAAAELADSQRITPLIEAHARIRDDIVARYDLRQPDGGRALLIVTGSEDTLDALAELIMTSDLVPGEDPALLPGPSRAERYTVAEAFVAETAGAR</sequence>
<organism evidence="1 2">
    <name type="scientific">Humibacillus xanthopallidus</name>
    <dbReference type="NCBI Taxonomy" id="412689"/>
    <lineage>
        <taxon>Bacteria</taxon>
        <taxon>Bacillati</taxon>
        <taxon>Actinomycetota</taxon>
        <taxon>Actinomycetes</taxon>
        <taxon>Micrococcales</taxon>
        <taxon>Intrasporangiaceae</taxon>
        <taxon>Humibacillus</taxon>
    </lineage>
</organism>
<accession>A0A543H875</accession>
<protein>
    <submittedName>
        <fullName evidence="1">Uncharacterized protein</fullName>
    </submittedName>
</protein>
<dbReference type="EMBL" id="VFPM01000006">
    <property type="protein sequence ID" value="TQM54545.1"/>
    <property type="molecule type" value="Genomic_DNA"/>
</dbReference>
<evidence type="ECO:0000313" key="2">
    <source>
        <dbReference type="Proteomes" id="UP000316747"/>
    </source>
</evidence>
<keyword evidence="2" id="KW-1185">Reference proteome</keyword>
<dbReference type="OrthoDB" id="4552724at2"/>
<dbReference type="AlphaFoldDB" id="A0A543H875"/>
<comment type="caution">
    <text evidence="1">The sequence shown here is derived from an EMBL/GenBank/DDBJ whole genome shotgun (WGS) entry which is preliminary data.</text>
</comment>
<gene>
    <name evidence="1" type="ORF">FBY41_4582</name>
</gene>